<protein>
    <recommendedName>
        <fullName evidence="8">Rhodopsin domain-containing protein</fullName>
    </recommendedName>
</protein>
<keyword evidence="10" id="KW-1185">Reference proteome</keyword>
<dbReference type="OrthoDB" id="5342292at2759"/>
<dbReference type="AlphaFoldDB" id="A0A1F5LFT5"/>
<dbReference type="InterPro" id="IPR049326">
    <property type="entry name" value="Rhodopsin_dom_fungi"/>
</dbReference>
<dbReference type="Proteomes" id="UP000177622">
    <property type="component" value="Unassembled WGS sequence"/>
</dbReference>
<keyword evidence="3 7" id="KW-1133">Transmembrane helix</keyword>
<evidence type="ECO:0000256" key="5">
    <source>
        <dbReference type="ARBA" id="ARBA00038359"/>
    </source>
</evidence>
<feature type="region of interest" description="Disordered" evidence="6">
    <location>
        <begin position="254"/>
        <end position="307"/>
    </location>
</feature>
<evidence type="ECO:0000256" key="4">
    <source>
        <dbReference type="ARBA" id="ARBA00023136"/>
    </source>
</evidence>
<comment type="caution">
    <text evidence="9">The sequence shown here is derived from an EMBL/GenBank/DDBJ whole genome shotgun (WGS) entry which is preliminary data.</text>
</comment>
<feature type="transmembrane region" description="Helical" evidence="7">
    <location>
        <begin position="179"/>
        <end position="201"/>
    </location>
</feature>
<dbReference type="Pfam" id="PF20684">
    <property type="entry name" value="Fung_rhodopsin"/>
    <property type="match status" value="1"/>
</dbReference>
<sequence length="307" mass="34616">MSTSRLAAIQVPPKPWLRTANRILASVGIGLSTGLLILRIYVKTRLMRKFWWDDILLILAWVFALGTQAVILWGYIHAGFGVHVSNLTLPVMSIYQKTVLAAAIIYVPALALAKLSLLMLYYRLLYTVRMWQYVIFLVAFLISGYSIALTLALIFACHPLQKNWDASISTGSCINRDGVYLATAITNTVSDVVLILIPISVVRKLRMPLIQKIGVICMFGIGCLNIEASFIIICGCLPYVRQFLRHHPVRYPGRQSRNRDLERSPPKCLRQRKMQRTGLSDHIEMATDEANGNDDDNPPENRNEFGQ</sequence>
<feature type="transmembrane region" description="Helical" evidence="7">
    <location>
        <begin position="98"/>
        <end position="121"/>
    </location>
</feature>
<dbReference type="STRING" id="1835702.A0A1F5LFT5"/>
<evidence type="ECO:0000256" key="6">
    <source>
        <dbReference type="SAM" id="MobiDB-lite"/>
    </source>
</evidence>
<evidence type="ECO:0000256" key="3">
    <source>
        <dbReference type="ARBA" id="ARBA00022989"/>
    </source>
</evidence>
<dbReference type="GO" id="GO:0016020">
    <property type="term" value="C:membrane"/>
    <property type="evidence" value="ECO:0007669"/>
    <property type="project" value="UniProtKB-SubCell"/>
</dbReference>
<evidence type="ECO:0000313" key="10">
    <source>
        <dbReference type="Proteomes" id="UP000177622"/>
    </source>
</evidence>
<dbReference type="PANTHER" id="PTHR33048">
    <property type="entry name" value="PTH11-LIKE INTEGRAL MEMBRANE PROTEIN (AFU_ORTHOLOGUE AFUA_5G11245)"/>
    <property type="match status" value="1"/>
</dbReference>
<feature type="transmembrane region" description="Helical" evidence="7">
    <location>
        <begin position="213"/>
        <end position="240"/>
    </location>
</feature>
<evidence type="ECO:0000259" key="8">
    <source>
        <dbReference type="Pfam" id="PF20684"/>
    </source>
</evidence>
<evidence type="ECO:0000313" key="9">
    <source>
        <dbReference type="EMBL" id="OGE52005.1"/>
    </source>
</evidence>
<evidence type="ECO:0000256" key="1">
    <source>
        <dbReference type="ARBA" id="ARBA00004141"/>
    </source>
</evidence>
<dbReference type="InterPro" id="IPR052337">
    <property type="entry name" value="SAT4-like"/>
</dbReference>
<feature type="transmembrane region" description="Helical" evidence="7">
    <location>
        <begin position="133"/>
        <end position="156"/>
    </location>
</feature>
<feature type="transmembrane region" description="Helical" evidence="7">
    <location>
        <begin position="54"/>
        <end position="78"/>
    </location>
</feature>
<dbReference type="GeneID" id="34577331"/>
<proteinExistence type="inferred from homology"/>
<evidence type="ECO:0000256" key="7">
    <source>
        <dbReference type="SAM" id="Phobius"/>
    </source>
</evidence>
<feature type="domain" description="Rhodopsin" evidence="8">
    <location>
        <begin position="38"/>
        <end position="230"/>
    </location>
</feature>
<comment type="subcellular location">
    <subcellularLocation>
        <location evidence="1">Membrane</location>
        <topology evidence="1">Multi-pass membrane protein</topology>
    </subcellularLocation>
</comment>
<accession>A0A1F5LFT5</accession>
<name>A0A1F5LFT5_PENAI</name>
<dbReference type="RefSeq" id="XP_022487448.1">
    <property type="nucleotide sequence ID" value="XM_022632597.1"/>
</dbReference>
<dbReference type="PANTHER" id="PTHR33048:SF124">
    <property type="entry name" value="INTEGRAL MEMBRANE PROTEIN"/>
    <property type="match status" value="1"/>
</dbReference>
<keyword evidence="4 7" id="KW-0472">Membrane</keyword>
<keyword evidence="2 7" id="KW-0812">Transmembrane</keyword>
<feature type="transmembrane region" description="Helical" evidence="7">
    <location>
        <begin position="23"/>
        <end position="42"/>
    </location>
</feature>
<reference evidence="9 10" key="1">
    <citation type="journal article" date="2016" name="Sci. Rep.">
        <title>Penicillium arizonense, a new, genome sequenced fungal species, reveals a high chemical diversity in secreted metabolites.</title>
        <authorList>
            <person name="Grijseels S."/>
            <person name="Nielsen J.C."/>
            <person name="Randelovic M."/>
            <person name="Nielsen J."/>
            <person name="Nielsen K.F."/>
            <person name="Workman M."/>
            <person name="Frisvad J.C."/>
        </authorList>
    </citation>
    <scope>NUCLEOTIDE SEQUENCE [LARGE SCALE GENOMIC DNA]</scope>
    <source>
        <strain evidence="9 10">CBS 141311</strain>
    </source>
</reference>
<organism evidence="9 10">
    <name type="scientific">Penicillium arizonense</name>
    <dbReference type="NCBI Taxonomy" id="1835702"/>
    <lineage>
        <taxon>Eukaryota</taxon>
        <taxon>Fungi</taxon>
        <taxon>Dikarya</taxon>
        <taxon>Ascomycota</taxon>
        <taxon>Pezizomycotina</taxon>
        <taxon>Eurotiomycetes</taxon>
        <taxon>Eurotiomycetidae</taxon>
        <taxon>Eurotiales</taxon>
        <taxon>Aspergillaceae</taxon>
        <taxon>Penicillium</taxon>
    </lineage>
</organism>
<gene>
    <name evidence="9" type="ORF">PENARI_c011G05378</name>
</gene>
<comment type="similarity">
    <text evidence="5">Belongs to the SAT4 family.</text>
</comment>
<dbReference type="EMBL" id="LXJU01000011">
    <property type="protein sequence ID" value="OGE52005.1"/>
    <property type="molecule type" value="Genomic_DNA"/>
</dbReference>
<evidence type="ECO:0000256" key="2">
    <source>
        <dbReference type="ARBA" id="ARBA00022692"/>
    </source>
</evidence>